<name>A0A3B0QUL6_9ZZZZ</name>
<reference evidence="1" key="1">
    <citation type="submission" date="2018-06" db="EMBL/GenBank/DDBJ databases">
        <authorList>
            <person name="Zhirakovskaya E."/>
        </authorList>
    </citation>
    <scope>NUCLEOTIDE SEQUENCE</scope>
</reference>
<gene>
    <name evidence="1" type="ORF">MNBD_BACTEROID02-324</name>
</gene>
<organism evidence="1">
    <name type="scientific">hydrothermal vent metagenome</name>
    <dbReference type="NCBI Taxonomy" id="652676"/>
    <lineage>
        <taxon>unclassified sequences</taxon>
        <taxon>metagenomes</taxon>
        <taxon>ecological metagenomes</taxon>
    </lineage>
</organism>
<sequence length="367" mass="42167">MKKFLSRVILFALLACSNNSVNDNPISEKRSFAMSISDFPYANTANAFDASFALMLQNTDMVMMHFDGGVPWQEALDGTTYPQGFLNELNLKKSKIPTSHTTYLAVTPIAFERNALANNISNSGSQPLSPPWDTYAFDNQNVIDAYINHCKFMINFFQPEFFAYAIEANLVMNTSPSKWPALVNLMQQVYASLKAEYPNLPIFFSIQASWVYLFQDIQLQKLPEVLPSTDFIAVSAYPFTEEPDPNLLPENYFSFIANLAPEKPFAITETSWPAEDITQPYPVFLQESEERQETYMKFLLSNMKNLNAKFVSWFFIADYDQFWESDMKDSPIAPILRIWKDSGLYDGNLQPRKAQMQWQEELLKEKE</sequence>
<proteinExistence type="predicted"/>
<dbReference type="Gene3D" id="3.20.20.80">
    <property type="entry name" value="Glycosidases"/>
    <property type="match status" value="1"/>
</dbReference>
<evidence type="ECO:0008006" key="2">
    <source>
        <dbReference type="Google" id="ProtNLM"/>
    </source>
</evidence>
<evidence type="ECO:0000313" key="1">
    <source>
        <dbReference type="EMBL" id="VAV83407.1"/>
    </source>
</evidence>
<dbReference type="AlphaFoldDB" id="A0A3B0QUL6"/>
<protein>
    <recommendedName>
        <fullName evidence="2">Arabinogalactan endo-beta-1,4-galactanase</fullName>
    </recommendedName>
</protein>
<dbReference type="InterPro" id="IPR017853">
    <property type="entry name" value="GH"/>
</dbReference>
<dbReference type="SUPFAM" id="SSF51445">
    <property type="entry name" value="(Trans)glycosidases"/>
    <property type="match status" value="1"/>
</dbReference>
<dbReference type="EMBL" id="UOEB01000077">
    <property type="protein sequence ID" value="VAV83407.1"/>
    <property type="molecule type" value="Genomic_DNA"/>
</dbReference>
<accession>A0A3B0QUL6</accession>